<reference evidence="1" key="1">
    <citation type="journal article" date="2020" name="Stud. Mycol.">
        <title>101 Dothideomycetes genomes: a test case for predicting lifestyles and emergence of pathogens.</title>
        <authorList>
            <person name="Haridas S."/>
            <person name="Albert R."/>
            <person name="Binder M."/>
            <person name="Bloem J."/>
            <person name="Labutti K."/>
            <person name="Salamov A."/>
            <person name="Andreopoulos B."/>
            <person name="Baker S."/>
            <person name="Barry K."/>
            <person name="Bills G."/>
            <person name="Bluhm B."/>
            <person name="Cannon C."/>
            <person name="Castanera R."/>
            <person name="Culley D."/>
            <person name="Daum C."/>
            <person name="Ezra D."/>
            <person name="Gonzalez J."/>
            <person name="Henrissat B."/>
            <person name="Kuo A."/>
            <person name="Liang C."/>
            <person name="Lipzen A."/>
            <person name="Lutzoni F."/>
            <person name="Magnuson J."/>
            <person name="Mondo S."/>
            <person name="Nolan M."/>
            <person name="Ohm R."/>
            <person name="Pangilinan J."/>
            <person name="Park H.-J."/>
            <person name="Ramirez L."/>
            <person name="Alfaro M."/>
            <person name="Sun H."/>
            <person name="Tritt A."/>
            <person name="Yoshinaga Y."/>
            <person name="Zwiers L.-H."/>
            <person name="Turgeon B."/>
            <person name="Goodwin S."/>
            <person name="Spatafora J."/>
            <person name="Crous P."/>
            <person name="Grigoriev I."/>
        </authorList>
    </citation>
    <scope>NUCLEOTIDE SEQUENCE</scope>
    <source>
        <strain evidence="1">CBS 113818</strain>
    </source>
</reference>
<sequence>MANHSEEQREDTWIAKRRRVQNLEDLEDLDDGPRFQTLEKLPDELLLHILDSTGSLESPTLSFSAICLVSRRFNRVATPFLYATMEREFPCAEVEENCSLARYLRTLQARPKFRLLTRTLLQTLPSKERVCTCDVHGRSLMRDLADELDLSGQSFVRERSARMEDYLMSLCAFLAPNLERLETRLTDAIWDTKQEGLLLEYISQSALGIPVGNVHSFDKLRFLHVEPGGTFTVPNRHALPLVLLPKLKHLALGDWGSVDDYDENTGEYTGMIDLNDSEVFGRPWTWPMRSSPISELSLLSPRTTPQLACQMIIACKTLKKFKCTTTWRFVRPGDGKWYTHITSALHAHCDTLQELHIREDFTGIRECNQGRVHSLARMVSLTHLRIPWGLLYSHGRGTLCSTLPRSLEYLVIELGSPGIEQLMASLEELHREMDTYFPVLKHVHVLWALWMFSTPFVPHITKAKYLFEHSSVRFDATIVFTDIRAPSPDEMRQYEAVFTASARYVDEWGQHRGSSHHVTKASTCVSDPEEFEDLMVGYIR</sequence>
<accession>A0A6A7AJ11</accession>
<evidence type="ECO:0000313" key="2">
    <source>
        <dbReference type="Proteomes" id="UP000799424"/>
    </source>
</evidence>
<proteinExistence type="predicted"/>
<dbReference type="EMBL" id="MU006216">
    <property type="protein sequence ID" value="KAF2833103.1"/>
    <property type="molecule type" value="Genomic_DNA"/>
</dbReference>
<organism evidence="1 2">
    <name type="scientific">Ophiobolus disseminans</name>
    <dbReference type="NCBI Taxonomy" id="1469910"/>
    <lineage>
        <taxon>Eukaryota</taxon>
        <taxon>Fungi</taxon>
        <taxon>Dikarya</taxon>
        <taxon>Ascomycota</taxon>
        <taxon>Pezizomycotina</taxon>
        <taxon>Dothideomycetes</taxon>
        <taxon>Pleosporomycetidae</taxon>
        <taxon>Pleosporales</taxon>
        <taxon>Pleosporineae</taxon>
        <taxon>Phaeosphaeriaceae</taxon>
        <taxon>Ophiobolus</taxon>
    </lineage>
</organism>
<protein>
    <submittedName>
        <fullName evidence="1">Uncharacterized protein</fullName>
    </submittedName>
</protein>
<name>A0A6A7AJ11_9PLEO</name>
<dbReference type="OrthoDB" id="3685234at2759"/>
<dbReference type="AlphaFoldDB" id="A0A6A7AJ11"/>
<gene>
    <name evidence="1" type="ORF">CC86DRAFT_5022</name>
</gene>
<dbReference type="Proteomes" id="UP000799424">
    <property type="component" value="Unassembled WGS sequence"/>
</dbReference>
<evidence type="ECO:0000313" key="1">
    <source>
        <dbReference type="EMBL" id="KAF2833103.1"/>
    </source>
</evidence>
<keyword evidence="2" id="KW-1185">Reference proteome</keyword>